<feature type="non-terminal residue" evidence="2">
    <location>
        <position position="1"/>
    </location>
</feature>
<dbReference type="AlphaFoldDB" id="A0A820R783"/>
<dbReference type="Proteomes" id="UP000663868">
    <property type="component" value="Unassembled WGS sequence"/>
</dbReference>
<protein>
    <submittedName>
        <fullName evidence="2">Uncharacterized protein</fullName>
    </submittedName>
</protein>
<gene>
    <name evidence="2" type="ORF">KXQ929_LOCUS52766</name>
</gene>
<feature type="compositionally biased region" description="Low complexity" evidence="1">
    <location>
        <begin position="108"/>
        <end position="119"/>
    </location>
</feature>
<feature type="non-terminal residue" evidence="2">
    <location>
        <position position="134"/>
    </location>
</feature>
<feature type="region of interest" description="Disordered" evidence="1">
    <location>
        <begin position="99"/>
        <end position="134"/>
    </location>
</feature>
<proteinExistence type="predicted"/>
<dbReference type="EMBL" id="CAJOBB010028554">
    <property type="protein sequence ID" value="CAF4430648.1"/>
    <property type="molecule type" value="Genomic_DNA"/>
</dbReference>
<evidence type="ECO:0000256" key="1">
    <source>
        <dbReference type="SAM" id="MobiDB-lite"/>
    </source>
</evidence>
<comment type="caution">
    <text evidence="2">The sequence shown here is derived from an EMBL/GenBank/DDBJ whole genome shotgun (WGS) entry which is preliminary data.</text>
</comment>
<organism evidence="2 3">
    <name type="scientific">Adineta steineri</name>
    <dbReference type="NCBI Taxonomy" id="433720"/>
    <lineage>
        <taxon>Eukaryota</taxon>
        <taxon>Metazoa</taxon>
        <taxon>Spiralia</taxon>
        <taxon>Gnathifera</taxon>
        <taxon>Rotifera</taxon>
        <taxon>Eurotatoria</taxon>
        <taxon>Bdelloidea</taxon>
        <taxon>Adinetida</taxon>
        <taxon>Adinetidae</taxon>
        <taxon>Adineta</taxon>
    </lineage>
</organism>
<evidence type="ECO:0000313" key="3">
    <source>
        <dbReference type="Proteomes" id="UP000663868"/>
    </source>
</evidence>
<name>A0A820R783_9BILA</name>
<reference evidence="2" key="1">
    <citation type="submission" date="2021-02" db="EMBL/GenBank/DDBJ databases">
        <authorList>
            <person name="Nowell W R."/>
        </authorList>
    </citation>
    <scope>NUCLEOTIDE SEQUENCE</scope>
</reference>
<accession>A0A820R783</accession>
<evidence type="ECO:0000313" key="2">
    <source>
        <dbReference type="EMBL" id="CAF4430648.1"/>
    </source>
</evidence>
<sequence>SRGNRKLQRFRAKLKKQGLNAEAITMMINTYNDRSNQHDTENVEDPANQDINVQDLVQLDQQEVQDVLEDIVTRITTKRKREVRPTGVTTSISQISMVQPLEKRRRSAAATTTTAATTTNTVVQPKNHSKKSTL</sequence>